<comment type="catalytic activity">
    <reaction evidence="1 7">
        <text>Cleavage of hydrophobic, N-terminal signal or leader sequences from secreted and periplasmic proteins.</text>
        <dbReference type="EC" id="3.4.21.89"/>
    </reaction>
</comment>
<evidence type="ECO:0000256" key="6">
    <source>
        <dbReference type="PIRSR" id="PIRSR600223-1"/>
    </source>
</evidence>
<dbReference type="AlphaFoldDB" id="A0A2Z3RWI7"/>
<dbReference type="GO" id="GO:0009003">
    <property type="term" value="F:signal peptidase activity"/>
    <property type="evidence" value="ECO:0007669"/>
    <property type="project" value="UniProtKB-EC"/>
</dbReference>
<dbReference type="PANTHER" id="PTHR43390:SF1">
    <property type="entry name" value="CHLOROPLAST PROCESSING PEPTIDASE"/>
    <property type="match status" value="1"/>
</dbReference>
<feature type="active site" evidence="6">
    <location>
        <position position="123"/>
    </location>
</feature>
<dbReference type="InterPro" id="IPR036286">
    <property type="entry name" value="LexA/Signal_pep-like_sf"/>
</dbReference>
<gene>
    <name evidence="9" type="ORF">AURMO_00596</name>
</gene>
<name>A0A2Z3RWI7_9MICO</name>
<evidence type="ECO:0000256" key="5">
    <source>
        <dbReference type="ARBA" id="ARBA00022801"/>
    </source>
</evidence>
<keyword evidence="5 7" id="KW-0378">Hydrolase</keyword>
<dbReference type="Proteomes" id="UP000246894">
    <property type="component" value="Chromosome"/>
</dbReference>
<dbReference type="PANTHER" id="PTHR43390">
    <property type="entry name" value="SIGNAL PEPTIDASE I"/>
    <property type="match status" value="1"/>
</dbReference>
<dbReference type="NCBIfam" id="TIGR02227">
    <property type="entry name" value="sigpep_I_bact"/>
    <property type="match status" value="1"/>
</dbReference>
<evidence type="ECO:0000256" key="7">
    <source>
        <dbReference type="RuleBase" id="RU362042"/>
    </source>
</evidence>
<dbReference type="SUPFAM" id="SSF51306">
    <property type="entry name" value="LexA/Signal peptidase"/>
    <property type="match status" value="1"/>
</dbReference>
<proteinExistence type="inferred from homology"/>
<feature type="active site" evidence="6">
    <location>
        <position position="50"/>
    </location>
</feature>
<dbReference type="PRINTS" id="PR00727">
    <property type="entry name" value="LEADERPTASE"/>
</dbReference>
<dbReference type="KEGG" id="aum:AURMO_00596"/>
<dbReference type="RefSeq" id="WP_110233072.1">
    <property type="nucleotide sequence ID" value="NZ_CP023994.1"/>
</dbReference>
<dbReference type="Gene3D" id="2.10.109.10">
    <property type="entry name" value="Umud Fragment, subunit A"/>
    <property type="match status" value="1"/>
</dbReference>
<dbReference type="InterPro" id="IPR019758">
    <property type="entry name" value="Pept_S26A_signal_pept_1_CS"/>
</dbReference>
<organism evidence="9 10">
    <name type="scientific">Aurantimicrobium photophilum</name>
    <dbReference type="NCBI Taxonomy" id="1987356"/>
    <lineage>
        <taxon>Bacteria</taxon>
        <taxon>Bacillati</taxon>
        <taxon>Actinomycetota</taxon>
        <taxon>Actinomycetes</taxon>
        <taxon>Micrococcales</taxon>
        <taxon>Microbacteriaceae</taxon>
        <taxon>Aurantimicrobium</taxon>
    </lineage>
</organism>
<reference evidence="9 10" key="1">
    <citation type="submission" date="2017-10" db="EMBL/GenBank/DDBJ databases">
        <title>Genome of an Actinobacterium that displays light-enhanced growth.</title>
        <authorList>
            <person name="Maresca J.A."/>
            <person name="Hempel P."/>
            <person name="Shevchenko O."/>
            <person name="Miller K.J."/>
            <person name="Hahn M.W."/>
        </authorList>
    </citation>
    <scope>NUCLEOTIDE SEQUENCE [LARGE SCALE GENOMIC DNA]</scope>
    <source>
        <strain evidence="9 10">MWH-Mo1</strain>
    </source>
</reference>
<comment type="subcellular location">
    <subcellularLocation>
        <location evidence="2">Cell membrane</location>
        <topology evidence="2">Single-pass type II membrane protein</topology>
    </subcellularLocation>
    <subcellularLocation>
        <location evidence="7">Membrane</location>
        <topology evidence="7">Single-pass type II membrane protein</topology>
    </subcellularLocation>
</comment>
<dbReference type="GO" id="GO:0005886">
    <property type="term" value="C:plasma membrane"/>
    <property type="evidence" value="ECO:0007669"/>
    <property type="project" value="UniProtKB-SubCell"/>
</dbReference>
<sequence>MTDAPPARRAPMRSVLLFLRDVLVIFGIAILVSFLVKTFLVRSFFIPSASMEQTLMIDDRVIVNELVPKAVAVDHGDIVVFKDPGGWLPARPPVEVTGIQAGTEWVLSLFGLASPDSNDHLIKRVIGLPGDTVQCCSADGKIMVNGVAITEPYITIPAGETRASAIDFNVTVPESSLFVMGDNRYNSKDSRYNTDKPGGGFVGMDNVVGRAFVLSWPMSHWGWLSNYPEVFADVPEPATSK</sequence>
<comment type="similarity">
    <text evidence="3 7">Belongs to the peptidase S26 family.</text>
</comment>
<dbReference type="OrthoDB" id="9815782at2"/>
<dbReference type="Pfam" id="PF10502">
    <property type="entry name" value="Peptidase_S26"/>
    <property type="match status" value="1"/>
</dbReference>
<accession>A0A2Z3RWI7</accession>
<dbReference type="InterPro" id="IPR000223">
    <property type="entry name" value="Pept_S26A_signal_pept_1"/>
</dbReference>
<dbReference type="GO" id="GO:0004252">
    <property type="term" value="F:serine-type endopeptidase activity"/>
    <property type="evidence" value="ECO:0007669"/>
    <property type="project" value="InterPro"/>
</dbReference>
<keyword evidence="7" id="KW-0812">Transmembrane</keyword>
<evidence type="ECO:0000259" key="8">
    <source>
        <dbReference type="Pfam" id="PF10502"/>
    </source>
</evidence>
<dbReference type="EC" id="3.4.21.89" evidence="4 7"/>
<evidence type="ECO:0000256" key="3">
    <source>
        <dbReference type="ARBA" id="ARBA00009370"/>
    </source>
</evidence>
<dbReference type="PROSITE" id="PS00761">
    <property type="entry name" value="SPASE_I_3"/>
    <property type="match status" value="1"/>
</dbReference>
<keyword evidence="7" id="KW-0472">Membrane</keyword>
<feature type="domain" description="Peptidase S26" evidence="8">
    <location>
        <begin position="20"/>
        <end position="216"/>
    </location>
</feature>
<evidence type="ECO:0000256" key="4">
    <source>
        <dbReference type="ARBA" id="ARBA00013208"/>
    </source>
</evidence>
<dbReference type="InterPro" id="IPR019533">
    <property type="entry name" value="Peptidase_S26"/>
</dbReference>
<evidence type="ECO:0000313" key="9">
    <source>
        <dbReference type="EMBL" id="AWR21207.1"/>
    </source>
</evidence>
<keyword evidence="10" id="KW-1185">Reference proteome</keyword>
<evidence type="ECO:0000256" key="1">
    <source>
        <dbReference type="ARBA" id="ARBA00000677"/>
    </source>
</evidence>
<dbReference type="CDD" id="cd06530">
    <property type="entry name" value="S26_SPase_I"/>
    <property type="match status" value="1"/>
</dbReference>
<evidence type="ECO:0000313" key="10">
    <source>
        <dbReference type="Proteomes" id="UP000246894"/>
    </source>
</evidence>
<keyword evidence="7" id="KW-1133">Transmembrane helix</keyword>
<evidence type="ECO:0000256" key="2">
    <source>
        <dbReference type="ARBA" id="ARBA00004401"/>
    </source>
</evidence>
<feature type="transmembrane region" description="Helical" evidence="7">
    <location>
        <begin position="15"/>
        <end position="36"/>
    </location>
</feature>
<keyword evidence="7" id="KW-0645">Protease</keyword>
<protein>
    <recommendedName>
        <fullName evidence="4 7">Signal peptidase I</fullName>
        <ecNumber evidence="4 7">3.4.21.89</ecNumber>
    </recommendedName>
</protein>
<dbReference type="EMBL" id="CP023994">
    <property type="protein sequence ID" value="AWR21207.1"/>
    <property type="molecule type" value="Genomic_DNA"/>
</dbReference>
<dbReference type="GO" id="GO:0006465">
    <property type="term" value="P:signal peptide processing"/>
    <property type="evidence" value="ECO:0007669"/>
    <property type="project" value="InterPro"/>
</dbReference>